<accession>A0A1G2L7Q7</accession>
<name>A0A1G2L7Q7_9BACT</name>
<dbReference type="SUPFAM" id="SSF52540">
    <property type="entry name" value="P-loop containing nucleoside triphosphate hydrolases"/>
    <property type="match status" value="1"/>
</dbReference>
<protein>
    <recommendedName>
        <fullName evidence="3">Dephospho-CoA kinase</fullName>
    </recommendedName>
</protein>
<dbReference type="AlphaFoldDB" id="A0A1G2L7Q7"/>
<sequence>MPLFFWTGIRYHPDMSRPFIIATVAEKGGGKGLFIQLTRKILPEKKIVSVRFSDIWREIVHLLGQEESRENISQLATAVRAAFKNEGILVDAMHKRLQGIDADIVILDGLRKAEEVQPMVRDRGGILLYIATSPEARFARRREHAETTDEKGMTWEQFMRHEAIPTETSIRTIGETMADAIIENNGTVEEFGTRVAAFLKARVVPRL</sequence>
<evidence type="ECO:0000313" key="1">
    <source>
        <dbReference type="EMBL" id="OHA07584.1"/>
    </source>
</evidence>
<evidence type="ECO:0008006" key="3">
    <source>
        <dbReference type="Google" id="ProtNLM"/>
    </source>
</evidence>
<dbReference type="Gene3D" id="3.40.50.300">
    <property type="entry name" value="P-loop containing nucleotide triphosphate hydrolases"/>
    <property type="match status" value="1"/>
</dbReference>
<dbReference type="InterPro" id="IPR027417">
    <property type="entry name" value="P-loop_NTPase"/>
</dbReference>
<organism evidence="1 2">
    <name type="scientific">Candidatus Sungbacteria bacterium RIFCSPLOWO2_01_FULL_54_21</name>
    <dbReference type="NCBI Taxonomy" id="1802279"/>
    <lineage>
        <taxon>Bacteria</taxon>
        <taxon>Candidatus Sungiibacteriota</taxon>
    </lineage>
</organism>
<dbReference type="STRING" id="1802279.A3B34_00310"/>
<dbReference type="EMBL" id="MHQR01000016">
    <property type="protein sequence ID" value="OHA07584.1"/>
    <property type="molecule type" value="Genomic_DNA"/>
</dbReference>
<dbReference type="Proteomes" id="UP000176510">
    <property type="component" value="Unassembled WGS sequence"/>
</dbReference>
<reference evidence="1 2" key="1">
    <citation type="journal article" date="2016" name="Nat. Commun.">
        <title>Thousands of microbial genomes shed light on interconnected biogeochemical processes in an aquifer system.</title>
        <authorList>
            <person name="Anantharaman K."/>
            <person name="Brown C.T."/>
            <person name="Hug L.A."/>
            <person name="Sharon I."/>
            <person name="Castelle C.J."/>
            <person name="Probst A.J."/>
            <person name="Thomas B.C."/>
            <person name="Singh A."/>
            <person name="Wilkins M.J."/>
            <person name="Karaoz U."/>
            <person name="Brodie E.L."/>
            <person name="Williams K.H."/>
            <person name="Hubbard S.S."/>
            <person name="Banfield J.F."/>
        </authorList>
    </citation>
    <scope>NUCLEOTIDE SEQUENCE [LARGE SCALE GENOMIC DNA]</scope>
</reference>
<evidence type="ECO:0000313" key="2">
    <source>
        <dbReference type="Proteomes" id="UP000176510"/>
    </source>
</evidence>
<comment type="caution">
    <text evidence="1">The sequence shown here is derived from an EMBL/GenBank/DDBJ whole genome shotgun (WGS) entry which is preliminary data.</text>
</comment>
<gene>
    <name evidence="1" type="ORF">A3B34_00310</name>
</gene>
<proteinExistence type="predicted"/>
<dbReference type="PANTHER" id="PTHR41930:SF1">
    <property type="entry name" value="DEPHOSPHO-COA KINASE"/>
    <property type="match status" value="1"/>
</dbReference>
<dbReference type="PANTHER" id="PTHR41930">
    <property type="entry name" value="UPF0200 PROTEIN MJ1399"/>
    <property type="match status" value="1"/>
</dbReference>